<keyword evidence="4" id="KW-0653">Protein transport</keyword>
<comment type="subcellular location">
    <subcellularLocation>
        <location evidence="4">Cytoplasm</location>
    </subcellularLocation>
    <subcellularLocation>
        <location evidence="4">Golgi apparatus membrane</location>
        <topology evidence="4">Peripheral membrane protein</topology>
        <orientation evidence="4">Cytoplasmic side</orientation>
    </subcellularLocation>
    <subcellularLocation>
        <location evidence="4">Cytoplasmic vesicle</location>
        <location evidence="4">COPI-coated vesicle membrane</location>
        <topology evidence="4">Peripheral membrane protein</topology>
        <orientation evidence="4">Cytoplasmic side</orientation>
    </subcellularLocation>
    <subcellularLocation>
        <location evidence="1">Endomembrane system</location>
        <topology evidence="1">Peripheral membrane protein</topology>
    </subcellularLocation>
</comment>
<dbReference type="InterPro" id="IPR011012">
    <property type="entry name" value="Longin-like_dom_sf"/>
</dbReference>
<dbReference type="GO" id="GO:0006891">
    <property type="term" value="P:intra-Golgi vesicle-mediated transport"/>
    <property type="evidence" value="ECO:0007669"/>
    <property type="project" value="TreeGrafter"/>
</dbReference>
<evidence type="ECO:0000256" key="3">
    <source>
        <dbReference type="ARBA" id="ARBA00023136"/>
    </source>
</evidence>
<dbReference type="PANTHER" id="PTHR11043:SF1">
    <property type="entry name" value="TSET COMPLEX MEMBER TSTD"/>
    <property type="match status" value="1"/>
</dbReference>
<reference evidence="5 6" key="1">
    <citation type="submission" date="2019-03" db="EMBL/GenBank/DDBJ databases">
        <title>Single cell metagenomics reveals metabolic interactions within the superorganism composed of flagellate Streblomastix strix and complex community of Bacteroidetes bacteria on its surface.</title>
        <authorList>
            <person name="Treitli S.C."/>
            <person name="Kolisko M."/>
            <person name="Husnik F."/>
            <person name="Keeling P."/>
            <person name="Hampl V."/>
        </authorList>
    </citation>
    <scope>NUCLEOTIDE SEQUENCE [LARGE SCALE GENOMIC DNA]</scope>
    <source>
        <strain evidence="5">ST1C</strain>
    </source>
</reference>
<dbReference type="AlphaFoldDB" id="A0A5J4V5A3"/>
<evidence type="ECO:0000256" key="4">
    <source>
        <dbReference type="RuleBase" id="RU366053"/>
    </source>
</evidence>
<dbReference type="InterPro" id="IPR039652">
    <property type="entry name" value="Coatomer_zeta"/>
</dbReference>
<dbReference type="OrthoDB" id="10552272at2759"/>
<keyword evidence="3 4" id="KW-0472">Membrane</keyword>
<evidence type="ECO:0000313" key="6">
    <source>
        <dbReference type="Proteomes" id="UP000324800"/>
    </source>
</evidence>
<comment type="function">
    <text evidence="4">The zeta subunit may be involved in regulating the coat assembly and, hence, the rate of biosynthetic protein transport due to its association-dissociation properties with the coatomer complex.</text>
</comment>
<keyword evidence="4" id="KW-0813">Transport</keyword>
<dbReference type="GO" id="GO:0006886">
    <property type="term" value="P:intracellular protein transport"/>
    <property type="evidence" value="ECO:0007669"/>
    <property type="project" value="TreeGrafter"/>
</dbReference>
<evidence type="ECO:0000256" key="2">
    <source>
        <dbReference type="ARBA" id="ARBA00006972"/>
    </source>
</evidence>
<keyword evidence="4" id="KW-0333">Golgi apparatus</keyword>
<dbReference type="Gene3D" id="3.30.450.60">
    <property type="match status" value="1"/>
</dbReference>
<dbReference type="PANTHER" id="PTHR11043">
    <property type="entry name" value="ZETA-COAT PROTEIN"/>
    <property type="match status" value="1"/>
</dbReference>
<dbReference type="GO" id="GO:0030126">
    <property type="term" value="C:COPI vesicle coat"/>
    <property type="evidence" value="ECO:0007669"/>
    <property type="project" value="UniProtKB-UniRule"/>
</dbReference>
<proteinExistence type="inferred from homology"/>
<keyword evidence="4" id="KW-0963">Cytoplasm</keyword>
<comment type="subunit">
    <text evidence="4">Oligomeric complex that consists of at least the alpha, beta, beta', gamma, delta, epsilon and zeta subunits.</text>
</comment>
<dbReference type="GO" id="GO:0006890">
    <property type="term" value="P:retrograde vesicle-mediated transport, Golgi to endoplasmic reticulum"/>
    <property type="evidence" value="ECO:0007669"/>
    <property type="project" value="UniProtKB-UniRule"/>
</dbReference>
<comment type="similarity">
    <text evidence="2 4">Belongs to the adaptor complexes small subunit family.</text>
</comment>
<protein>
    <recommendedName>
        <fullName evidence="4">Coatomer subunit zeta</fullName>
    </recommendedName>
</protein>
<keyword evidence="4" id="KW-0968">Cytoplasmic vesicle</keyword>
<evidence type="ECO:0000313" key="5">
    <source>
        <dbReference type="EMBL" id="KAA6378009.1"/>
    </source>
</evidence>
<comment type="caution">
    <text evidence="5">The sequence shown here is derived from an EMBL/GenBank/DDBJ whole genome shotgun (WGS) entry which is preliminary data.</text>
</comment>
<accession>A0A5J4V5A3</accession>
<dbReference type="SUPFAM" id="SSF64356">
    <property type="entry name" value="SNARE-like"/>
    <property type="match status" value="1"/>
</dbReference>
<dbReference type="Proteomes" id="UP000324800">
    <property type="component" value="Unassembled WGS sequence"/>
</dbReference>
<name>A0A5J4V5A3_9EUKA</name>
<dbReference type="GO" id="GO:0000139">
    <property type="term" value="C:Golgi membrane"/>
    <property type="evidence" value="ECO:0007669"/>
    <property type="project" value="UniProtKB-SubCell"/>
</dbReference>
<sequence length="162" mass="18776">MLYKILCSDLNGGLVFAQYFLDLPPEEQAEQNQKLFELALLDWNLPGEQVMMLDNAICVFCQVNDVRIFIVGDEDELLLLHLLQTLLIVLTKVVFKSKITVNAFVDNYAKTCLAVKELFFRVYNSFFSHIYYAKYLLCTGRDKPPQSRTYQQYTQAEIAILK</sequence>
<gene>
    <name evidence="5" type="ORF">EZS28_026464</name>
</gene>
<organism evidence="5 6">
    <name type="scientific">Streblomastix strix</name>
    <dbReference type="NCBI Taxonomy" id="222440"/>
    <lineage>
        <taxon>Eukaryota</taxon>
        <taxon>Metamonada</taxon>
        <taxon>Preaxostyla</taxon>
        <taxon>Oxymonadida</taxon>
        <taxon>Streblomastigidae</taxon>
        <taxon>Streblomastix</taxon>
    </lineage>
</organism>
<dbReference type="EMBL" id="SNRW01009432">
    <property type="protein sequence ID" value="KAA6378009.1"/>
    <property type="molecule type" value="Genomic_DNA"/>
</dbReference>
<keyword evidence="4" id="KW-0931">ER-Golgi transport</keyword>
<evidence type="ECO:0000256" key="1">
    <source>
        <dbReference type="ARBA" id="ARBA00004184"/>
    </source>
</evidence>